<dbReference type="InterPro" id="IPR047868">
    <property type="entry name" value="Ribosomal_L34e_arc-type"/>
</dbReference>
<evidence type="ECO:0000256" key="2">
    <source>
        <dbReference type="ARBA" id="ARBA00022980"/>
    </source>
</evidence>
<gene>
    <name evidence="4" type="primary">rpl34e</name>
    <name evidence="5" type="ORF">SJAV_14060</name>
</gene>
<evidence type="ECO:0000256" key="1">
    <source>
        <dbReference type="ARBA" id="ARBA00009875"/>
    </source>
</evidence>
<dbReference type="GeneID" id="92354361"/>
<keyword evidence="3 4" id="KW-0687">Ribonucleoprotein</keyword>
<accession>A0AAT9GRN0</accession>
<evidence type="ECO:0000256" key="4">
    <source>
        <dbReference type="HAMAP-Rule" id="MF_00349"/>
    </source>
</evidence>
<comment type="similarity">
    <text evidence="1 4">Belongs to the eukaryotic ribosomal protein eL34 family.</text>
</comment>
<dbReference type="PRINTS" id="PR01250">
    <property type="entry name" value="RIBOSOMALL34"/>
</dbReference>
<dbReference type="AlphaFoldDB" id="A0AAT9GRN0"/>
<dbReference type="InterPro" id="IPR008195">
    <property type="entry name" value="Ribosomal_eL34"/>
</dbReference>
<dbReference type="HAMAP" id="MF_00349">
    <property type="entry name" value="Ribosomal_eL34"/>
    <property type="match status" value="1"/>
</dbReference>
<dbReference type="RefSeq" id="WP_369609050.1">
    <property type="nucleotide sequence ID" value="NZ_AP031322.1"/>
</dbReference>
<sequence length="87" mass="10162">MPNPHYRSTSYRKIHVRLPSSKSTIHYERRKNNVAKCAICKKPLKGVKTNFLSKYSKTEKRPERIYGGYICHHCLEILIKQSLRGSS</sequence>
<dbReference type="NCBIfam" id="NF003143">
    <property type="entry name" value="PRK04059.1"/>
    <property type="match status" value="1"/>
</dbReference>
<dbReference type="KEGG" id="sjv:SJAV_14060"/>
<dbReference type="EMBL" id="AP031322">
    <property type="protein sequence ID" value="BFH73462.1"/>
    <property type="molecule type" value="Genomic_DNA"/>
</dbReference>
<dbReference type="InterPro" id="IPR038562">
    <property type="entry name" value="Ribosomal_eL34_C_sf"/>
</dbReference>
<dbReference type="GO" id="GO:1990904">
    <property type="term" value="C:ribonucleoprotein complex"/>
    <property type="evidence" value="ECO:0007669"/>
    <property type="project" value="UniProtKB-KW"/>
</dbReference>
<evidence type="ECO:0000256" key="3">
    <source>
        <dbReference type="ARBA" id="ARBA00023274"/>
    </source>
</evidence>
<keyword evidence="2 4" id="KW-0689">Ribosomal protein</keyword>
<dbReference type="GO" id="GO:0003735">
    <property type="term" value="F:structural constituent of ribosome"/>
    <property type="evidence" value="ECO:0007669"/>
    <property type="project" value="InterPro"/>
</dbReference>
<organism evidence="5">
    <name type="scientific">Sulfurisphaera javensis</name>
    <dbReference type="NCBI Taxonomy" id="2049879"/>
    <lineage>
        <taxon>Archaea</taxon>
        <taxon>Thermoproteota</taxon>
        <taxon>Thermoprotei</taxon>
        <taxon>Sulfolobales</taxon>
        <taxon>Sulfolobaceae</taxon>
        <taxon>Sulfurisphaera</taxon>
    </lineage>
</organism>
<protein>
    <recommendedName>
        <fullName evidence="4">Large ribosomal subunit protein eL34</fullName>
    </recommendedName>
</protein>
<dbReference type="Gene3D" id="6.20.340.10">
    <property type="match status" value="1"/>
</dbReference>
<proteinExistence type="inferred from homology"/>
<dbReference type="GO" id="GO:0006412">
    <property type="term" value="P:translation"/>
    <property type="evidence" value="ECO:0007669"/>
    <property type="project" value="UniProtKB-UniRule"/>
</dbReference>
<name>A0AAT9GRN0_9CREN</name>
<dbReference type="GO" id="GO:0005840">
    <property type="term" value="C:ribosome"/>
    <property type="evidence" value="ECO:0007669"/>
    <property type="project" value="UniProtKB-KW"/>
</dbReference>
<reference evidence="5" key="1">
    <citation type="submission" date="2024-03" db="EMBL/GenBank/DDBJ databases">
        <title>Complete genome sequence of Sulfurisphaera javensis strain KD-1.</title>
        <authorList>
            <person name="Sakai H."/>
            <person name="Nur N."/>
            <person name="Suwanto A."/>
            <person name="Kurosawa N."/>
        </authorList>
    </citation>
    <scope>NUCLEOTIDE SEQUENCE</scope>
    <source>
        <strain evidence="5">KD-1</strain>
    </source>
</reference>
<dbReference type="Pfam" id="PF01199">
    <property type="entry name" value="Ribosomal_L34e"/>
    <property type="match status" value="1"/>
</dbReference>
<evidence type="ECO:0000313" key="5">
    <source>
        <dbReference type="EMBL" id="BFH73462.1"/>
    </source>
</evidence>